<keyword evidence="1" id="KW-0812">Transmembrane</keyword>
<evidence type="ECO:0000313" key="3">
    <source>
        <dbReference type="Proteomes" id="UP000011988"/>
    </source>
</evidence>
<accession>M6CQX3</accession>
<keyword evidence="1" id="KW-0472">Membrane</keyword>
<sequence>MRAKRKTNVFSYPIAEGFCIDCRSLQNRVSKILRLNAGFVLKLTLFYFIGISKKTNVVETKDKISENKH</sequence>
<gene>
    <name evidence="2" type="ORF">LEP1GSC194_1017</name>
</gene>
<evidence type="ECO:0000313" key="2">
    <source>
        <dbReference type="EMBL" id="EMJ91273.1"/>
    </source>
</evidence>
<name>M6CQX3_9LEPT</name>
<reference evidence="2 3" key="1">
    <citation type="submission" date="2013-01" db="EMBL/GenBank/DDBJ databases">
        <authorList>
            <person name="Harkins D.M."/>
            <person name="Durkin A.S."/>
            <person name="Brinkac L.M."/>
            <person name="Haft D.H."/>
            <person name="Selengut J.D."/>
            <person name="Sanka R."/>
            <person name="DePew J."/>
            <person name="Purushe J."/>
            <person name="Galloway R.L."/>
            <person name="Vinetz J.M."/>
            <person name="Sutton G.G."/>
            <person name="Nierman W.C."/>
            <person name="Fouts D.E."/>
        </authorList>
    </citation>
    <scope>NUCLEOTIDE SEQUENCE [LARGE SCALE GENOMIC DNA]</scope>
    <source>
        <strain evidence="2 3">79601</strain>
    </source>
</reference>
<organism evidence="2 3">
    <name type="scientific">Leptospira alstonii serovar Sichuan str. 79601</name>
    <dbReference type="NCBI Taxonomy" id="1218565"/>
    <lineage>
        <taxon>Bacteria</taxon>
        <taxon>Pseudomonadati</taxon>
        <taxon>Spirochaetota</taxon>
        <taxon>Spirochaetia</taxon>
        <taxon>Leptospirales</taxon>
        <taxon>Leptospiraceae</taxon>
        <taxon>Leptospira</taxon>
    </lineage>
</organism>
<dbReference type="AlphaFoldDB" id="M6CQX3"/>
<evidence type="ECO:0000256" key="1">
    <source>
        <dbReference type="SAM" id="Phobius"/>
    </source>
</evidence>
<feature type="transmembrane region" description="Helical" evidence="1">
    <location>
        <begin position="33"/>
        <end position="51"/>
    </location>
</feature>
<protein>
    <submittedName>
        <fullName evidence="2">Uncharacterized protein</fullName>
    </submittedName>
</protein>
<comment type="caution">
    <text evidence="2">The sequence shown here is derived from an EMBL/GenBank/DDBJ whole genome shotgun (WGS) entry which is preliminary data.</text>
</comment>
<dbReference type="EMBL" id="ANIK01000111">
    <property type="protein sequence ID" value="EMJ91273.1"/>
    <property type="molecule type" value="Genomic_DNA"/>
</dbReference>
<dbReference type="PATRIC" id="fig|1218565.3.peg.4104"/>
<dbReference type="Proteomes" id="UP000011988">
    <property type="component" value="Unassembled WGS sequence"/>
</dbReference>
<keyword evidence="1" id="KW-1133">Transmembrane helix</keyword>
<proteinExistence type="predicted"/>